<comment type="caution">
    <text evidence="1">The sequence shown here is derived from an EMBL/GenBank/DDBJ whole genome shotgun (WGS) entry which is preliminary data.</text>
</comment>
<dbReference type="Proteomes" id="UP000480804">
    <property type="component" value="Unassembled WGS sequence"/>
</dbReference>
<organism evidence="1 2">
    <name type="scientific">Streptomyces gougerotii</name>
    <dbReference type="NCBI Taxonomy" id="53448"/>
    <lineage>
        <taxon>Bacteria</taxon>
        <taxon>Bacillati</taxon>
        <taxon>Actinomycetota</taxon>
        <taxon>Actinomycetes</taxon>
        <taxon>Kitasatosporales</taxon>
        <taxon>Streptomycetaceae</taxon>
        <taxon>Streptomyces</taxon>
        <taxon>Streptomyces diastaticus group</taxon>
    </lineage>
</organism>
<accession>A0ABQ1D3V6</accession>
<name>A0ABQ1D3V6_9ACTN</name>
<dbReference type="EMBL" id="BLLO01000016">
    <property type="protein sequence ID" value="GFH77242.1"/>
    <property type="molecule type" value="Genomic_DNA"/>
</dbReference>
<evidence type="ECO:0000313" key="1">
    <source>
        <dbReference type="EMBL" id="GFH77242.1"/>
    </source>
</evidence>
<keyword evidence="2" id="KW-1185">Reference proteome</keyword>
<evidence type="ECO:0008006" key="3">
    <source>
        <dbReference type="Google" id="ProtNLM"/>
    </source>
</evidence>
<proteinExistence type="predicted"/>
<evidence type="ECO:0000313" key="2">
    <source>
        <dbReference type="Proteomes" id="UP000480804"/>
    </source>
</evidence>
<sequence length="116" mass="12014">MTAPASSAKYRVAELGDGQRDDPGAALAQVAGGEVRAVAEFVDGPLDLGPHTGCDVLIVVDDVRHGLDGHARTLRNVLETDAHGTPSFVTLLGCCSGETAAGTVPWAQVDLRPRAR</sequence>
<gene>
    <name evidence="1" type="ORF">Sgou_19120</name>
</gene>
<reference evidence="1 2" key="1">
    <citation type="submission" date="2020-02" db="EMBL/GenBank/DDBJ databases">
        <title>Whole genome shotgun sequence of Streptomyces gougerotii NBRC 13043.</title>
        <authorList>
            <person name="Ichikawa N."/>
            <person name="Komaki H."/>
            <person name="Tamura T."/>
        </authorList>
    </citation>
    <scope>NUCLEOTIDE SEQUENCE [LARGE SCALE GENOMIC DNA]</scope>
    <source>
        <strain evidence="1 2">NBRC 13043</strain>
    </source>
</reference>
<protein>
    <recommendedName>
        <fullName evidence="3">Resolvase/invertase-type recombinase catalytic domain-containing protein</fullName>
    </recommendedName>
</protein>